<evidence type="ECO:0000256" key="3">
    <source>
        <dbReference type="ARBA" id="ARBA00022448"/>
    </source>
</evidence>
<feature type="transmembrane region" description="Helical" evidence="7">
    <location>
        <begin position="269"/>
        <end position="287"/>
    </location>
</feature>
<accession>A0A5M8QJB7</accession>
<evidence type="ECO:0000313" key="9">
    <source>
        <dbReference type="EMBL" id="KAA6436247.1"/>
    </source>
</evidence>
<feature type="transmembrane region" description="Helical" evidence="7">
    <location>
        <begin position="354"/>
        <end position="375"/>
    </location>
</feature>
<dbReference type="InterPro" id="IPR006153">
    <property type="entry name" value="Cation/H_exchanger_TM"/>
</dbReference>
<dbReference type="RefSeq" id="WP_146354836.1">
    <property type="nucleotide sequence ID" value="NZ_VOIR01000011.1"/>
</dbReference>
<feature type="domain" description="Cation/H+ exchanger transmembrane" evidence="8">
    <location>
        <begin position="18"/>
        <end position="372"/>
    </location>
</feature>
<evidence type="ECO:0000313" key="10">
    <source>
        <dbReference type="Proteomes" id="UP000323221"/>
    </source>
</evidence>
<keyword evidence="6 7" id="KW-0472">Membrane</keyword>
<dbReference type="OrthoDB" id="3294398at2"/>
<feature type="transmembrane region" description="Helical" evidence="7">
    <location>
        <begin position="119"/>
        <end position="138"/>
    </location>
</feature>
<evidence type="ECO:0000256" key="5">
    <source>
        <dbReference type="ARBA" id="ARBA00022989"/>
    </source>
</evidence>
<sequence>MHDVAALLLELGAVVLGVSLLGLVAHRIGISPVPLMLVAGVGLGSGGLVDITHAEPFIGPAAEIGVLLLLLMLGLEFTAEELAQSLARHGRSGLADFALNAGAGFLIGLVIGMPLPACLALAGITWVSSSGIVARLLADLGRLGNRETPAVLSILVIEDIAMAIFLPVLIAVLTGAEWWQALGAVALAVGAVTTILFASRRASVPLGRLLSHPSDEQVLLRLLGITLLVAGLTQLLGASAAVGAFLVGIAVPPSLAVRARSILGPLRDLFAAIFFFSFGLPIVPAELLPVLPAALLLAVVTTSTKLGTGWLAAARDGVQRRGRLRAGAALVPRGEFSIVIAALAVGAGYPEVGALAACYVLLTAIGGPLLARWIVPSPRAALA</sequence>
<keyword evidence="3" id="KW-0813">Transport</keyword>
<evidence type="ECO:0000256" key="1">
    <source>
        <dbReference type="ARBA" id="ARBA00004141"/>
    </source>
</evidence>
<proteinExistence type="inferred from homology"/>
<gene>
    <name evidence="9" type="ORF">FQ330_02215</name>
</gene>
<name>A0A5M8QJB7_9MICO</name>
<evidence type="ECO:0000259" key="8">
    <source>
        <dbReference type="Pfam" id="PF00999"/>
    </source>
</evidence>
<comment type="subcellular location">
    <subcellularLocation>
        <location evidence="1">Membrane</location>
        <topology evidence="1">Multi-pass membrane protein</topology>
    </subcellularLocation>
</comment>
<dbReference type="AlphaFoldDB" id="A0A5M8QJB7"/>
<feature type="transmembrane region" description="Helical" evidence="7">
    <location>
        <begin position="293"/>
        <end position="314"/>
    </location>
</feature>
<keyword evidence="10" id="KW-1185">Reference proteome</keyword>
<dbReference type="Gene3D" id="1.20.1530.20">
    <property type="match status" value="1"/>
</dbReference>
<protein>
    <submittedName>
        <fullName evidence="9">Cation:proton antiporter</fullName>
    </submittedName>
</protein>
<feature type="transmembrane region" description="Helical" evidence="7">
    <location>
        <begin position="241"/>
        <end position="257"/>
    </location>
</feature>
<dbReference type="InterPro" id="IPR038770">
    <property type="entry name" value="Na+/solute_symporter_sf"/>
</dbReference>
<dbReference type="GO" id="GO:1902600">
    <property type="term" value="P:proton transmembrane transport"/>
    <property type="evidence" value="ECO:0007669"/>
    <property type="project" value="InterPro"/>
</dbReference>
<evidence type="ECO:0000256" key="2">
    <source>
        <dbReference type="ARBA" id="ARBA00005551"/>
    </source>
</evidence>
<evidence type="ECO:0000256" key="6">
    <source>
        <dbReference type="ARBA" id="ARBA00023136"/>
    </source>
</evidence>
<feature type="transmembrane region" description="Helical" evidence="7">
    <location>
        <begin position="218"/>
        <end position="235"/>
    </location>
</feature>
<evidence type="ECO:0000256" key="4">
    <source>
        <dbReference type="ARBA" id="ARBA00022692"/>
    </source>
</evidence>
<feature type="transmembrane region" description="Helical" evidence="7">
    <location>
        <begin position="33"/>
        <end position="51"/>
    </location>
</feature>
<dbReference type="Proteomes" id="UP000323221">
    <property type="component" value="Unassembled WGS sequence"/>
</dbReference>
<dbReference type="Pfam" id="PF00999">
    <property type="entry name" value="Na_H_Exchanger"/>
    <property type="match status" value="1"/>
</dbReference>
<keyword evidence="5 7" id="KW-1133">Transmembrane helix</keyword>
<keyword evidence="4 7" id="KW-0812">Transmembrane</keyword>
<feature type="transmembrane region" description="Helical" evidence="7">
    <location>
        <begin position="97"/>
        <end position="113"/>
    </location>
</feature>
<dbReference type="PANTHER" id="PTHR42751:SF6">
    <property type="entry name" value="CONSERVED INTEGRAL MEMBRANE TRANSPORT PROTEIN-RELATED"/>
    <property type="match status" value="1"/>
</dbReference>
<feature type="transmembrane region" description="Helical" evidence="7">
    <location>
        <begin position="6"/>
        <end position="26"/>
    </location>
</feature>
<comment type="similarity">
    <text evidence="2">Belongs to the monovalent cation:proton antiporter 2 (CPA2) transporter (TC 2.A.37) family.</text>
</comment>
<comment type="caution">
    <text evidence="9">The sequence shown here is derived from an EMBL/GenBank/DDBJ whole genome shotgun (WGS) entry which is preliminary data.</text>
</comment>
<feature type="transmembrane region" description="Helical" evidence="7">
    <location>
        <begin position="178"/>
        <end position="198"/>
    </location>
</feature>
<feature type="transmembrane region" description="Helical" evidence="7">
    <location>
        <begin position="150"/>
        <end position="172"/>
    </location>
</feature>
<dbReference type="GO" id="GO:0016020">
    <property type="term" value="C:membrane"/>
    <property type="evidence" value="ECO:0007669"/>
    <property type="project" value="UniProtKB-SubCell"/>
</dbReference>
<dbReference type="PANTHER" id="PTHR42751">
    <property type="entry name" value="SODIUM/HYDROGEN EXCHANGER FAMILY/TRKA DOMAIN PROTEIN"/>
    <property type="match status" value="1"/>
</dbReference>
<feature type="transmembrane region" description="Helical" evidence="7">
    <location>
        <begin position="326"/>
        <end position="348"/>
    </location>
</feature>
<feature type="transmembrane region" description="Helical" evidence="7">
    <location>
        <begin position="57"/>
        <end position="77"/>
    </location>
</feature>
<dbReference type="EMBL" id="VOIR01000011">
    <property type="protein sequence ID" value="KAA6436247.1"/>
    <property type="molecule type" value="Genomic_DNA"/>
</dbReference>
<reference evidence="9 10" key="1">
    <citation type="submission" date="2019-08" db="EMBL/GenBank/DDBJ databases">
        <title>Agrococcus lahaulensis sp. nov., isolated from a cold desert of the Indian Himalayas.</title>
        <authorList>
            <person name="Qu J.H."/>
        </authorList>
    </citation>
    <scope>NUCLEOTIDE SEQUENCE [LARGE SCALE GENOMIC DNA]</scope>
    <source>
        <strain evidence="9 10">NS18</strain>
    </source>
</reference>
<dbReference type="GO" id="GO:0015297">
    <property type="term" value="F:antiporter activity"/>
    <property type="evidence" value="ECO:0007669"/>
    <property type="project" value="InterPro"/>
</dbReference>
<evidence type="ECO:0000256" key="7">
    <source>
        <dbReference type="SAM" id="Phobius"/>
    </source>
</evidence>
<organism evidence="9 10">
    <name type="scientific">Agrococcus sediminis</name>
    <dbReference type="NCBI Taxonomy" id="2599924"/>
    <lineage>
        <taxon>Bacteria</taxon>
        <taxon>Bacillati</taxon>
        <taxon>Actinomycetota</taxon>
        <taxon>Actinomycetes</taxon>
        <taxon>Micrococcales</taxon>
        <taxon>Microbacteriaceae</taxon>
        <taxon>Agrococcus</taxon>
    </lineage>
</organism>